<dbReference type="GO" id="GO:0020037">
    <property type="term" value="F:heme binding"/>
    <property type="evidence" value="ECO:0007669"/>
    <property type="project" value="InterPro"/>
</dbReference>
<evidence type="ECO:0000313" key="3">
    <source>
        <dbReference type="EMBL" id="MBD3848863.1"/>
    </source>
</evidence>
<feature type="domain" description="Catalase core" evidence="2">
    <location>
        <begin position="3"/>
        <end position="211"/>
    </location>
</feature>
<dbReference type="GO" id="GO:0004096">
    <property type="term" value="F:catalase activity"/>
    <property type="evidence" value="ECO:0007669"/>
    <property type="project" value="UniProtKB-EC"/>
</dbReference>
<protein>
    <submittedName>
        <fullName evidence="3">Catalase</fullName>
        <ecNumber evidence="3">1.11.1.6</ecNumber>
    </submittedName>
</protein>
<gene>
    <name evidence="3" type="ORF">IED13_24460</name>
</gene>
<evidence type="ECO:0000256" key="1">
    <source>
        <dbReference type="SAM" id="MobiDB-lite"/>
    </source>
</evidence>
<dbReference type="InterPro" id="IPR011614">
    <property type="entry name" value="Catalase_core"/>
</dbReference>
<keyword evidence="4" id="KW-1185">Reference proteome</keyword>
<name>A0A927I3C6_9HYPH</name>
<dbReference type="Gene3D" id="2.40.180.10">
    <property type="entry name" value="Catalase core domain"/>
    <property type="match status" value="1"/>
</dbReference>
<feature type="region of interest" description="Disordered" evidence="1">
    <location>
        <begin position="26"/>
        <end position="51"/>
    </location>
</feature>
<accession>A0A927I3C6</accession>
<dbReference type="SUPFAM" id="SSF56634">
    <property type="entry name" value="Heme-dependent catalase-like"/>
    <property type="match status" value="1"/>
</dbReference>
<dbReference type="Proteomes" id="UP000619295">
    <property type="component" value="Unassembled WGS sequence"/>
</dbReference>
<dbReference type="InterPro" id="IPR020835">
    <property type="entry name" value="Catalase_sf"/>
</dbReference>
<proteinExistence type="predicted"/>
<keyword evidence="3" id="KW-0560">Oxidoreductase</keyword>
<dbReference type="EC" id="1.11.1.6" evidence="3"/>
<dbReference type="Pfam" id="PF00199">
    <property type="entry name" value="Catalase"/>
    <property type="match status" value="1"/>
</dbReference>
<sequence>MTLVMISAPVFFAASRASFVSFLEARRPDPETGKPNPQKIDESNMTHTDSEAQRRWLASTAPSISYATAPYFAVHTYLFDQSNGTKRPARWIFEPVAGRIGFSPAELNGIPDHFLVDELRARLREGPAQWRVLAMIPQAIDPLHNPTANWPETRETVELGMLTVTSLAALGTVEDSDGTVFDPMNLPQGIAPAGDPIFDSRSEAYAVSALRRGL</sequence>
<comment type="caution">
    <text evidence="3">The sequence shown here is derived from an EMBL/GenBank/DDBJ whole genome shotgun (WGS) entry which is preliminary data.</text>
</comment>
<keyword evidence="3" id="KW-0575">Peroxidase</keyword>
<reference evidence="3" key="1">
    <citation type="submission" date="2020-09" db="EMBL/GenBank/DDBJ databases">
        <title>Bosea spartocytisi sp. nov. a root nodule endophyte of Spartocytisus supranubius in the high mountain ecosystem fo the Teide National Park (Canary Islands, Spain).</title>
        <authorList>
            <person name="Pulido-Suarez L."/>
            <person name="Peix A."/>
            <person name="Igual J.M."/>
            <person name="Socas-Perez N."/>
            <person name="Velazquez E."/>
            <person name="Flores-Felix J.D."/>
            <person name="Leon-Barrios M."/>
        </authorList>
    </citation>
    <scope>NUCLEOTIDE SEQUENCE</scope>
    <source>
        <strain evidence="3">SSUT16</strain>
    </source>
</reference>
<feature type="compositionally biased region" description="Basic and acidic residues" evidence="1">
    <location>
        <begin position="39"/>
        <end position="51"/>
    </location>
</feature>
<evidence type="ECO:0000313" key="4">
    <source>
        <dbReference type="Proteomes" id="UP000619295"/>
    </source>
</evidence>
<evidence type="ECO:0000259" key="2">
    <source>
        <dbReference type="Pfam" id="PF00199"/>
    </source>
</evidence>
<dbReference type="AlphaFoldDB" id="A0A927I3C6"/>
<organism evidence="3 4">
    <name type="scientific">Bosea spartocytisi</name>
    <dbReference type="NCBI Taxonomy" id="2773451"/>
    <lineage>
        <taxon>Bacteria</taxon>
        <taxon>Pseudomonadati</taxon>
        <taxon>Pseudomonadota</taxon>
        <taxon>Alphaproteobacteria</taxon>
        <taxon>Hyphomicrobiales</taxon>
        <taxon>Boseaceae</taxon>
        <taxon>Bosea</taxon>
    </lineage>
</organism>
<dbReference type="EMBL" id="JACXWY010000024">
    <property type="protein sequence ID" value="MBD3848863.1"/>
    <property type="molecule type" value="Genomic_DNA"/>
</dbReference>